<dbReference type="AlphaFoldDB" id="A0AB40CSV2"/>
<accession>A0AB40CSV2</accession>
<sequence length="234" mass="27032">MNSEDDHDQDWSCDEEPLLLEQGVRRDWSCLPRLAVNFIYRQLNAIDHTQFRSVCMEWRGHTKKREKIPLVILADFNQDGTLKGLSLFDIIRKEAIVCLHRATFLPVRHDYYLGASHGWIFTGQIVVHEECDYPFESHRVLRINLNNPITGSLIILPLLGPETKLGGRVYLLGRPDDLEVYLTVIYYVANEKGADVHFIRYEKGWPDVQWTTFSLEVKPCDVVACFEGALLCLL</sequence>
<keyword evidence="2" id="KW-1185">Reference proteome</keyword>
<name>A0AB40CSV2_DIOCR</name>
<evidence type="ECO:0000259" key="1">
    <source>
        <dbReference type="Pfam" id="PF00646"/>
    </source>
</evidence>
<evidence type="ECO:0000313" key="2">
    <source>
        <dbReference type="Proteomes" id="UP001515500"/>
    </source>
</evidence>
<dbReference type="Proteomes" id="UP001515500">
    <property type="component" value="Chromosome 17"/>
</dbReference>
<feature type="domain" description="F-box" evidence="1">
    <location>
        <begin position="28"/>
        <end position="64"/>
    </location>
</feature>
<dbReference type="PANTHER" id="PTHR44259">
    <property type="entry name" value="OS07G0183000 PROTEIN-RELATED"/>
    <property type="match status" value="1"/>
</dbReference>
<dbReference type="InterPro" id="IPR001810">
    <property type="entry name" value="F-box_dom"/>
</dbReference>
<gene>
    <name evidence="3" type="primary">LOC120280251</name>
</gene>
<dbReference type="GeneID" id="120280251"/>
<dbReference type="Pfam" id="PF00646">
    <property type="entry name" value="F-box"/>
    <property type="match status" value="1"/>
</dbReference>
<dbReference type="RefSeq" id="XP_039142960.1">
    <property type="nucleotide sequence ID" value="XM_039287026.1"/>
</dbReference>
<proteinExistence type="predicted"/>
<protein>
    <submittedName>
        <fullName evidence="3">Uncharacterized protein LOC120280251 isoform X1</fullName>
    </submittedName>
</protein>
<dbReference type="InterPro" id="IPR050942">
    <property type="entry name" value="F-box_BR-signaling"/>
</dbReference>
<dbReference type="PANTHER" id="PTHR44259:SF113">
    <property type="entry name" value="OS06G0659700 PROTEIN"/>
    <property type="match status" value="1"/>
</dbReference>
<evidence type="ECO:0000313" key="3">
    <source>
        <dbReference type="RefSeq" id="XP_039142960.1"/>
    </source>
</evidence>
<organism evidence="2 3">
    <name type="scientific">Dioscorea cayennensis subsp. rotundata</name>
    <name type="common">White Guinea yam</name>
    <name type="synonym">Dioscorea rotundata</name>
    <dbReference type="NCBI Taxonomy" id="55577"/>
    <lineage>
        <taxon>Eukaryota</taxon>
        <taxon>Viridiplantae</taxon>
        <taxon>Streptophyta</taxon>
        <taxon>Embryophyta</taxon>
        <taxon>Tracheophyta</taxon>
        <taxon>Spermatophyta</taxon>
        <taxon>Magnoliopsida</taxon>
        <taxon>Liliopsida</taxon>
        <taxon>Dioscoreales</taxon>
        <taxon>Dioscoreaceae</taxon>
        <taxon>Dioscorea</taxon>
    </lineage>
</organism>
<reference evidence="3" key="1">
    <citation type="submission" date="2025-08" db="UniProtKB">
        <authorList>
            <consortium name="RefSeq"/>
        </authorList>
    </citation>
    <scope>IDENTIFICATION</scope>
</reference>